<comment type="similarity">
    <text evidence="1">Belongs to the GINS3/PSF3 family.</text>
</comment>
<accession>I6ZWB7</accession>
<evidence type="ECO:0000313" key="4">
    <source>
        <dbReference type="Proteomes" id="UP000010094"/>
    </source>
</evidence>
<dbReference type="EMBL" id="CP003530">
    <property type="protein sequence ID" value="AFN84061.1"/>
    <property type="molecule type" value="Genomic_DNA"/>
</dbReference>
<dbReference type="OrthoDB" id="10251744at2759"/>
<dbReference type="GO" id="GO:1902975">
    <property type="term" value="P:mitotic DNA replication initiation"/>
    <property type="evidence" value="ECO:0007669"/>
    <property type="project" value="TreeGrafter"/>
</dbReference>
<reference evidence="3 4" key="1">
    <citation type="journal article" date="2012" name="Proc. Natl. Acad. Sci. U.S.A.">
        <title>Gain and loss of multiple functionally related, horizontally transferred genes in the reduced genomes of two microsporidian parasites.</title>
        <authorList>
            <person name="Pombert J.-F."/>
            <person name="Selman M."/>
            <person name="Burki F."/>
            <person name="Bardell F.T."/>
            <person name="Farinelli L."/>
            <person name="Solter L.F."/>
            <person name="Whitman D.W."/>
            <person name="Weiss L.M."/>
            <person name="Corradi N."/>
            <person name="Keeling P.J."/>
        </authorList>
    </citation>
    <scope>NUCLEOTIDE SEQUENCE [LARGE SCALE GENOMIC DNA]</scope>
    <source>
        <strain evidence="3 4">SJ-2008</strain>
    </source>
</reference>
<dbReference type="Pfam" id="PF22466">
    <property type="entry name" value="PSF3_N"/>
    <property type="match status" value="1"/>
</dbReference>
<sequence length="163" mass="19287">MEYYNAEDILLNESKIPVTFKHKIQNFGFLGVRSKILPENRKVDVPYFLVDFLLRNGHCELDMGVLPESLLSDIKAKPSAVDLRSVCPYFFYLYSTLLREEVSLSEFFYERIRDYSPLVLKKAFSEDDIWRLDMTERNLVVHSRRVFQRFYSFLVVGHSKATR</sequence>
<proteinExistence type="inferred from homology"/>
<comment type="function">
    <text evidence="1">The GINS complex plays an essential role in the initiation of DNA replication.</text>
</comment>
<keyword evidence="1" id="KW-0539">Nucleus</keyword>
<gene>
    <name evidence="3" type="ordered locus">EROM_110790</name>
</gene>
<dbReference type="KEGG" id="ero:EROM_110790"/>
<dbReference type="InterPro" id="IPR055221">
    <property type="entry name" value="PSF3_N"/>
</dbReference>
<dbReference type="HOGENOM" id="CLU_117799_0_0_1"/>
<dbReference type="SUPFAM" id="SSF160059">
    <property type="entry name" value="PriA/YqbF domain"/>
    <property type="match status" value="1"/>
</dbReference>
<keyword evidence="1" id="KW-0235">DNA replication</keyword>
<dbReference type="Gene3D" id="1.20.58.2050">
    <property type="match status" value="1"/>
</dbReference>
<dbReference type="SUPFAM" id="SSF158573">
    <property type="entry name" value="GINS helical bundle-like"/>
    <property type="match status" value="1"/>
</dbReference>
<dbReference type="CDD" id="cd21693">
    <property type="entry name" value="GINS_B_Psf3"/>
    <property type="match status" value="1"/>
</dbReference>
<dbReference type="PANTHER" id="PTHR22768">
    <property type="entry name" value="DNA REPLICATION COMPLEX GINS PROTEIN PSF3"/>
    <property type="match status" value="1"/>
</dbReference>
<evidence type="ECO:0000256" key="1">
    <source>
        <dbReference type="RuleBase" id="RU367161"/>
    </source>
</evidence>
<dbReference type="VEuPathDB" id="MicrosporidiaDB:EROM_110790"/>
<organism evidence="3 4">
    <name type="scientific">Encephalitozoon romaleae (strain SJ-2008)</name>
    <name type="common">Microsporidian parasite</name>
    <dbReference type="NCBI Taxonomy" id="1178016"/>
    <lineage>
        <taxon>Eukaryota</taxon>
        <taxon>Fungi</taxon>
        <taxon>Fungi incertae sedis</taxon>
        <taxon>Microsporidia</taxon>
        <taxon>Unikaryonidae</taxon>
        <taxon>Encephalitozoon</taxon>
    </lineage>
</organism>
<dbReference type="GeneID" id="20564678"/>
<comment type="subcellular location">
    <subcellularLocation>
        <location evidence="1">Nucleus</location>
    </subcellularLocation>
</comment>
<comment type="subunit">
    <text evidence="1">Component of the GINS complex.</text>
</comment>
<evidence type="ECO:0000259" key="2">
    <source>
        <dbReference type="Pfam" id="PF22466"/>
    </source>
</evidence>
<dbReference type="AlphaFoldDB" id="I6ZWB7"/>
<dbReference type="InterPro" id="IPR010492">
    <property type="entry name" value="GINS_Psf3"/>
</dbReference>
<dbReference type="InterPro" id="IPR036224">
    <property type="entry name" value="GINS_bundle-like_dom_sf"/>
</dbReference>
<dbReference type="RefSeq" id="XP_009265558.1">
    <property type="nucleotide sequence ID" value="XM_009267283.1"/>
</dbReference>
<dbReference type="PANTHER" id="PTHR22768:SF0">
    <property type="entry name" value="DNA REPLICATION COMPLEX GINS PROTEIN PSF3"/>
    <property type="match status" value="1"/>
</dbReference>
<protein>
    <recommendedName>
        <fullName evidence="1">DNA replication complex GINS protein PSF3</fullName>
    </recommendedName>
</protein>
<keyword evidence="4" id="KW-1185">Reference proteome</keyword>
<dbReference type="InterPro" id="IPR038437">
    <property type="entry name" value="GINS_Psf3_sf"/>
</dbReference>
<evidence type="ECO:0000313" key="3">
    <source>
        <dbReference type="EMBL" id="AFN84061.1"/>
    </source>
</evidence>
<dbReference type="Proteomes" id="UP000010094">
    <property type="component" value="Chromosome XI"/>
</dbReference>
<name>I6ZWB7_ENCRO</name>
<feature type="domain" description="DNA replication complex GINS protein PSF3 N-terminal" evidence="2">
    <location>
        <begin position="4"/>
        <end position="53"/>
    </location>
</feature>
<dbReference type="GO" id="GO:0000811">
    <property type="term" value="C:GINS complex"/>
    <property type="evidence" value="ECO:0007669"/>
    <property type="project" value="UniProtKB-UniRule"/>
</dbReference>